<keyword evidence="1" id="KW-1133">Transmembrane helix</keyword>
<keyword evidence="1" id="KW-0812">Transmembrane</keyword>
<dbReference type="EMBL" id="JBHTND010000006">
    <property type="protein sequence ID" value="MFD1301217.1"/>
    <property type="molecule type" value="Genomic_DNA"/>
</dbReference>
<evidence type="ECO:0008006" key="4">
    <source>
        <dbReference type="Google" id="ProtNLM"/>
    </source>
</evidence>
<name>A0ABW3WV51_9HYPH</name>
<reference evidence="3" key="1">
    <citation type="journal article" date="2019" name="Int. J. Syst. Evol. Microbiol.">
        <title>The Global Catalogue of Microorganisms (GCM) 10K type strain sequencing project: providing services to taxonomists for standard genome sequencing and annotation.</title>
        <authorList>
            <consortium name="The Broad Institute Genomics Platform"/>
            <consortium name="The Broad Institute Genome Sequencing Center for Infectious Disease"/>
            <person name="Wu L."/>
            <person name="Ma J."/>
        </authorList>
    </citation>
    <scope>NUCLEOTIDE SEQUENCE [LARGE SCALE GENOMIC DNA]</scope>
    <source>
        <strain evidence="3">CCUG 56108</strain>
    </source>
</reference>
<dbReference type="Proteomes" id="UP001597176">
    <property type="component" value="Unassembled WGS sequence"/>
</dbReference>
<dbReference type="RefSeq" id="WP_238208420.1">
    <property type="nucleotide sequence ID" value="NZ_JBHTND010000006.1"/>
</dbReference>
<gene>
    <name evidence="2" type="ORF">ACFQ4G_06410</name>
</gene>
<feature type="transmembrane region" description="Helical" evidence="1">
    <location>
        <begin position="54"/>
        <end position="76"/>
    </location>
</feature>
<protein>
    <recommendedName>
        <fullName evidence="4">Zinc ribbon domain-containing protein</fullName>
    </recommendedName>
</protein>
<keyword evidence="3" id="KW-1185">Reference proteome</keyword>
<evidence type="ECO:0000313" key="2">
    <source>
        <dbReference type="EMBL" id="MFD1301217.1"/>
    </source>
</evidence>
<keyword evidence="1" id="KW-0472">Membrane</keyword>
<sequence>MALIPCPACTRQVSVQAFACPGCGHPGQATPPAGGGVARMLGSVAGTYISTTTLASLVLGVVMFVCVAAVLITLILKSH</sequence>
<evidence type="ECO:0000313" key="3">
    <source>
        <dbReference type="Proteomes" id="UP001597176"/>
    </source>
</evidence>
<organism evidence="2 3">
    <name type="scientific">Methylobacterium marchantiae</name>
    <dbReference type="NCBI Taxonomy" id="600331"/>
    <lineage>
        <taxon>Bacteria</taxon>
        <taxon>Pseudomonadati</taxon>
        <taxon>Pseudomonadota</taxon>
        <taxon>Alphaproteobacteria</taxon>
        <taxon>Hyphomicrobiales</taxon>
        <taxon>Methylobacteriaceae</taxon>
        <taxon>Methylobacterium</taxon>
    </lineage>
</organism>
<proteinExistence type="predicted"/>
<evidence type="ECO:0000256" key="1">
    <source>
        <dbReference type="SAM" id="Phobius"/>
    </source>
</evidence>
<accession>A0ABW3WV51</accession>
<comment type="caution">
    <text evidence="2">The sequence shown here is derived from an EMBL/GenBank/DDBJ whole genome shotgun (WGS) entry which is preliminary data.</text>
</comment>